<dbReference type="SUPFAM" id="SSF50939">
    <property type="entry name" value="Sialidases"/>
    <property type="match status" value="2"/>
</dbReference>
<dbReference type="SUPFAM" id="SSF110296">
    <property type="entry name" value="Oligoxyloglucan reducing end-specific cellobiohydrolase"/>
    <property type="match status" value="1"/>
</dbReference>
<dbReference type="Proteomes" id="UP000669179">
    <property type="component" value="Unassembled WGS sequence"/>
</dbReference>
<keyword evidence="3" id="KW-1185">Reference proteome</keyword>
<name>A0A939T5A0_9ACTN</name>
<organism evidence="2 3">
    <name type="scientific">Actinomadura barringtoniae</name>
    <dbReference type="NCBI Taxonomy" id="1427535"/>
    <lineage>
        <taxon>Bacteria</taxon>
        <taxon>Bacillati</taxon>
        <taxon>Actinomycetota</taxon>
        <taxon>Actinomycetes</taxon>
        <taxon>Streptosporangiales</taxon>
        <taxon>Thermomonosporaceae</taxon>
        <taxon>Actinomadura</taxon>
    </lineage>
</organism>
<dbReference type="EMBL" id="JAGEOJ010000010">
    <property type="protein sequence ID" value="MBO2450383.1"/>
    <property type="molecule type" value="Genomic_DNA"/>
</dbReference>
<accession>A0A939T5A0</accession>
<evidence type="ECO:0000313" key="2">
    <source>
        <dbReference type="EMBL" id="MBO2450383.1"/>
    </source>
</evidence>
<dbReference type="InterPro" id="IPR036278">
    <property type="entry name" value="Sialidase_sf"/>
</dbReference>
<dbReference type="AlphaFoldDB" id="A0A939T5A0"/>
<proteinExistence type="predicted"/>
<evidence type="ECO:0000256" key="1">
    <source>
        <dbReference type="SAM" id="MobiDB-lite"/>
    </source>
</evidence>
<gene>
    <name evidence="2" type="ORF">J4573_24995</name>
</gene>
<dbReference type="Gene3D" id="2.120.10.10">
    <property type="match status" value="1"/>
</dbReference>
<feature type="compositionally biased region" description="Low complexity" evidence="1">
    <location>
        <begin position="53"/>
        <end position="73"/>
    </location>
</feature>
<feature type="region of interest" description="Disordered" evidence="1">
    <location>
        <begin position="1"/>
        <end position="123"/>
    </location>
</feature>
<comment type="caution">
    <text evidence="2">The sequence shown here is derived from an EMBL/GenBank/DDBJ whole genome shotgun (WGS) entry which is preliminary data.</text>
</comment>
<evidence type="ECO:0000313" key="3">
    <source>
        <dbReference type="Proteomes" id="UP000669179"/>
    </source>
</evidence>
<dbReference type="RefSeq" id="WP_208258261.1">
    <property type="nucleotide sequence ID" value="NZ_JAGEOJ010000010.1"/>
</dbReference>
<reference evidence="2" key="1">
    <citation type="submission" date="2021-03" db="EMBL/GenBank/DDBJ databases">
        <authorList>
            <person name="Kanchanasin P."/>
            <person name="Saeng-In P."/>
            <person name="Phongsopitanun W."/>
            <person name="Yuki M."/>
            <person name="Kudo T."/>
            <person name="Ohkuma M."/>
            <person name="Tanasupawat S."/>
        </authorList>
    </citation>
    <scope>NUCLEOTIDE SEQUENCE</scope>
    <source>
        <strain evidence="2">GKU 128</strain>
    </source>
</reference>
<protein>
    <submittedName>
        <fullName evidence="2">Uncharacterized protein</fullName>
    </submittedName>
</protein>
<sequence length="892" mass="89851">MTARTPELSGPQGSRQTRRRLSLQASPSGGGSPWAKSHEAWRRSGVAWENAGDDAAAPLDLDPVTRTRTRPTVHLIAEPDPTPAPAPRKRARSAAGKTPAKTSAAPEQTAAAPGKARPARSAPRVRVPVVLKVPSGRAVLALGVGGVLVVGFAVYAVTGDEDEGRAAATPGALPAGAIFAVDPAASTDGLTQQLTTVAAAGGTVVAAGAEAAADGGARRARAEFLWSGDRGQTWRLGRVRAADGSEPAPGERPRLLAGGPGAWVAIGAGTSETPVWTSTDAKTWTRQAPGTGAAFGPTDRVASVTRTATGFVAVGSTSPSGRFTGDGRGVVWTSADGRGWQRADHLSDATIAGLDRVAASGNLVVAHGSFRKTVTKTVERKGKKRTTDQTVRGDAIWRSADGGRTWTWVNVPQGQGSYGPIKGVVAGPGGFFLAREGRRTTGSKKHRRTERYGVVLGSADGSSWSPYGQVGAPQYTGVAAIGGSPAGLAVLVSGKDDQNAVLRSAEGRMWQPSAESGGKGTVASGLTVVDGGAPVLAGRRGENAYLSLLGQPVDLTKVPDFVRPERTVTALAPGAGGRTVAVGSTNGDAVAWTGGGTAWTRAQGPSLGPGRLGDVAYGSQGWLAVGDTGVKNGGKALVATSADGSSWQKAPVPGDGAPVASTAGTGGYVAVGRDGDSAAVWQSPDLRRWIRGGNAGRGDLDGGAWMNDVTALTGTGKGFVAVGGRKAGEGRVRPAAWTSPDGVRWTAAAQPPVPPGMSAGGFDQVAARGGLLVATGSGGAPFVGVSADGGRTWRAAVPTGAPQATVLTGVVATAKSFLVAGVAGAPGRQDVALWTSQDGIAWRQAPVRGGGLDGPGDQRLTALAATGNDVTAAGLTADYRGETPTLWRTTAP</sequence>